<dbReference type="AlphaFoldDB" id="V9EJB5"/>
<evidence type="ECO:0000313" key="9">
    <source>
        <dbReference type="EMBL" id="ETI38613.1"/>
    </source>
</evidence>
<evidence type="ECO:0000256" key="1">
    <source>
        <dbReference type="ARBA" id="ARBA00004141"/>
    </source>
</evidence>
<keyword evidence="4 6" id="KW-1133">Transmembrane helix</keyword>
<dbReference type="eggNOG" id="KOG3599">
    <property type="taxonomic scope" value="Eukaryota"/>
</dbReference>
<reference evidence="9 10" key="1">
    <citation type="submission" date="2013-11" db="EMBL/GenBank/DDBJ databases">
        <title>The Genome Sequence of Phytophthora parasitica P1569.</title>
        <authorList>
            <consortium name="The Broad Institute Genomics Platform"/>
            <person name="Russ C."/>
            <person name="Tyler B."/>
            <person name="Panabieres F."/>
            <person name="Shan W."/>
            <person name="Tripathy S."/>
            <person name="Grunwald N."/>
            <person name="Machado M."/>
            <person name="Johnson C.S."/>
            <person name="Arredondo F."/>
            <person name="Hong C."/>
            <person name="Coffey M."/>
            <person name="Young S.K."/>
            <person name="Zeng Q."/>
            <person name="Gargeya S."/>
            <person name="Fitzgerald M."/>
            <person name="Abouelleil A."/>
            <person name="Alvarado L."/>
            <person name="Chapman S.B."/>
            <person name="Gainer-Dewar J."/>
            <person name="Goldberg J."/>
            <person name="Griggs A."/>
            <person name="Gujja S."/>
            <person name="Hansen M."/>
            <person name="Howarth C."/>
            <person name="Imamovic A."/>
            <person name="Ireland A."/>
            <person name="Larimer J."/>
            <person name="McCowan C."/>
            <person name="Murphy C."/>
            <person name="Pearson M."/>
            <person name="Poon T.W."/>
            <person name="Priest M."/>
            <person name="Roberts A."/>
            <person name="Saif S."/>
            <person name="Shea T."/>
            <person name="Sykes S."/>
            <person name="Wortman J."/>
            <person name="Nusbaum C."/>
            <person name="Birren B."/>
        </authorList>
    </citation>
    <scope>NUCLEOTIDE SEQUENCE [LARGE SCALE GENOMIC DNA]</scope>
    <source>
        <strain evidence="9 10">P1569</strain>
    </source>
</reference>
<keyword evidence="10" id="KW-1185">Reference proteome</keyword>
<evidence type="ECO:0000256" key="3">
    <source>
        <dbReference type="ARBA" id="ARBA00022692"/>
    </source>
</evidence>
<dbReference type="Pfam" id="PF08016">
    <property type="entry name" value="PKD_channel"/>
    <property type="match status" value="1"/>
</dbReference>
<dbReference type="Pfam" id="PF20519">
    <property type="entry name" value="Polycystin_dom"/>
    <property type="match status" value="1"/>
</dbReference>
<keyword evidence="5 6" id="KW-0472">Membrane</keyword>
<feature type="domain" description="Polycystin cation channel PKD1/PKD2" evidence="7">
    <location>
        <begin position="377"/>
        <end position="514"/>
    </location>
</feature>
<organism evidence="9 10">
    <name type="scientific">Phytophthora nicotianae P1569</name>
    <dbReference type="NCBI Taxonomy" id="1317065"/>
    <lineage>
        <taxon>Eukaryota</taxon>
        <taxon>Sar</taxon>
        <taxon>Stramenopiles</taxon>
        <taxon>Oomycota</taxon>
        <taxon>Peronosporomycetes</taxon>
        <taxon>Peronosporales</taxon>
        <taxon>Peronosporaceae</taxon>
        <taxon>Phytophthora</taxon>
    </lineage>
</organism>
<dbReference type="OrthoDB" id="444119at2759"/>
<evidence type="ECO:0008006" key="11">
    <source>
        <dbReference type="Google" id="ProtNLM"/>
    </source>
</evidence>
<dbReference type="InterPro" id="IPR051223">
    <property type="entry name" value="Polycystin"/>
</dbReference>
<evidence type="ECO:0000256" key="2">
    <source>
        <dbReference type="ARBA" id="ARBA00007200"/>
    </source>
</evidence>
<feature type="transmembrane region" description="Helical" evidence="6">
    <location>
        <begin position="426"/>
        <end position="448"/>
    </location>
</feature>
<protein>
    <recommendedName>
        <fullName evidence="11">Polycystin cation channel PKD1/PKD2 domain-containing protein</fullName>
    </recommendedName>
</protein>
<feature type="transmembrane region" description="Helical" evidence="6">
    <location>
        <begin position="386"/>
        <end position="406"/>
    </location>
</feature>
<evidence type="ECO:0000256" key="6">
    <source>
        <dbReference type="SAM" id="Phobius"/>
    </source>
</evidence>
<dbReference type="InterPro" id="IPR013122">
    <property type="entry name" value="PKD1_2_channel"/>
</dbReference>
<name>V9EJB5_PHYNI</name>
<comment type="subcellular location">
    <subcellularLocation>
        <location evidence="1">Membrane</location>
        <topology evidence="1">Multi-pass membrane protein</topology>
    </subcellularLocation>
</comment>
<dbReference type="HOGENOM" id="CLU_019292_0_0_1"/>
<sequence>METIEPSEVIADVTENVNDDVESGKKTAESTFTLTITFQAAHEALVHDRSIVRSVGRIIYSAIYFGLFTAMLFTHIPTSRMYEQAYAVSSILAQSGDDTVTPTSPIKFYNIGQLGDVFDWLNNAFVPSVFVTQDQNGVDLPSEDYARIGLFNKGLGGVLIEVYRKSTVDCGADGSLYMVYPVCHAYQGLDNEYQSYLLIFSLNATEALEGLSDWKNQNWIDNSTDKVVISVLTYNGELEGYVVTELTLEFHAGGYITPKAKARPTISIPYGKKSSYVNDILVWIWWIVALVWAISCVLEWRKKENRPSRPSMITRLFGLFIVEAVMCVFYAIWASIASLLNDYDFQDSLWKLADPYALDVNGTEDDIRSLNVVIDNLKRIADLTSALRVVGAVIIALIGLQILNRFRFHPQLNILTRTVTSALKQFAAFFIVFIVIFLTFTIIGSMIFGDRANEFSSLDNSMASCINMLFGVFDFESIKDLQFSVAFYWIYMVVVSLVLMNMMLAIVLDAYDEVSEESYKKAANMKLANRVVTICEDVVSEVSKMLFARRSVVSRGKIRPRLLEHILQRKIKENPHTVLSQESLKTLFPDVDIGLEVYQATLQHIENGILIVEALKTEEIRNLAIS</sequence>
<evidence type="ECO:0000256" key="5">
    <source>
        <dbReference type="ARBA" id="ARBA00023136"/>
    </source>
</evidence>
<dbReference type="PANTHER" id="PTHR10877">
    <property type="entry name" value="POLYCYSTIN FAMILY MEMBER"/>
    <property type="match status" value="1"/>
</dbReference>
<keyword evidence="3 6" id="KW-0812">Transmembrane</keyword>
<dbReference type="Gene3D" id="1.10.287.70">
    <property type="match status" value="1"/>
</dbReference>
<feature type="transmembrane region" description="Helical" evidence="6">
    <location>
        <begin position="58"/>
        <end position="76"/>
    </location>
</feature>
<evidence type="ECO:0000256" key="4">
    <source>
        <dbReference type="ARBA" id="ARBA00022989"/>
    </source>
</evidence>
<feature type="domain" description="Polycystin" evidence="8">
    <location>
        <begin position="194"/>
        <end position="263"/>
    </location>
</feature>
<dbReference type="Proteomes" id="UP000018721">
    <property type="component" value="Unassembled WGS sequence"/>
</dbReference>
<dbReference type="SUPFAM" id="SSF81324">
    <property type="entry name" value="Voltage-gated potassium channels"/>
    <property type="match status" value="1"/>
</dbReference>
<dbReference type="EMBL" id="ANIZ01002750">
    <property type="protein sequence ID" value="ETI38613.1"/>
    <property type="molecule type" value="Genomic_DNA"/>
</dbReference>
<feature type="transmembrane region" description="Helical" evidence="6">
    <location>
        <begin position="280"/>
        <end position="300"/>
    </location>
</feature>
<evidence type="ECO:0000259" key="8">
    <source>
        <dbReference type="Pfam" id="PF20519"/>
    </source>
</evidence>
<dbReference type="InterPro" id="IPR046791">
    <property type="entry name" value="Polycystin_dom"/>
</dbReference>
<feature type="transmembrane region" description="Helical" evidence="6">
    <location>
        <begin position="312"/>
        <end position="333"/>
    </location>
</feature>
<evidence type="ECO:0000259" key="7">
    <source>
        <dbReference type="Pfam" id="PF08016"/>
    </source>
</evidence>
<proteinExistence type="inferred from homology"/>
<dbReference type="PANTHER" id="PTHR10877:SF183">
    <property type="entry name" value="AT14535P-RELATED"/>
    <property type="match status" value="1"/>
</dbReference>
<feature type="transmembrane region" description="Helical" evidence="6">
    <location>
        <begin position="488"/>
        <end position="511"/>
    </location>
</feature>
<gene>
    <name evidence="9" type="ORF">F443_15692</name>
</gene>
<accession>V9EJB5</accession>
<dbReference type="GO" id="GO:0016020">
    <property type="term" value="C:membrane"/>
    <property type="evidence" value="ECO:0007669"/>
    <property type="project" value="UniProtKB-SubCell"/>
</dbReference>
<evidence type="ECO:0000313" key="10">
    <source>
        <dbReference type="Proteomes" id="UP000018721"/>
    </source>
</evidence>
<comment type="similarity">
    <text evidence="2">Belongs to the polycystin family.</text>
</comment>
<comment type="caution">
    <text evidence="9">The sequence shown here is derived from an EMBL/GenBank/DDBJ whole genome shotgun (WGS) entry which is preliminary data.</text>
</comment>